<keyword evidence="1" id="KW-0812">Transmembrane</keyword>
<comment type="caution">
    <text evidence="2">The sequence shown here is derived from an EMBL/GenBank/DDBJ whole genome shotgun (WGS) entry which is preliminary data.</text>
</comment>
<organism evidence="2 3">
    <name type="scientific">Rhizoclosmatium globosum</name>
    <dbReference type="NCBI Taxonomy" id="329046"/>
    <lineage>
        <taxon>Eukaryota</taxon>
        <taxon>Fungi</taxon>
        <taxon>Fungi incertae sedis</taxon>
        <taxon>Chytridiomycota</taxon>
        <taxon>Chytridiomycota incertae sedis</taxon>
        <taxon>Chytridiomycetes</taxon>
        <taxon>Chytridiales</taxon>
        <taxon>Chytriomycetaceae</taxon>
        <taxon>Rhizoclosmatium</taxon>
    </lineage>
</organism>
<dbReference type="Proteomes" id="UP000193642">
    <property type="component" value="Unassembled WGS sequence"/>
</dbReference>
<accession>A0A1Y2CFY0</accession>
<proteinExistence type="predicted"/>
<name>A0A1Y2CFY0_9FUNG</name>
<dbReference type="AlphaFoldDB" id="A0A1Y2CFY0"/>
<evidence type="ECO:0000313" key="3">
    <source>
        <dbReference type="Proteomes" id="UP000193642"/>
    </source>
</evidence>
<dbReference type="EMBL" id="MCGO01000018">
    <property type="protein sequence ID" value="ORY45932.1"/>
    <property type="molecule type" value="Genomic_DNA"/>
</dbReference>
<reference evidence="2 3" key="1">
    <citation type="submission" date="2016-07" db="EMBL/GenBank/DDBJ databases">
        <title>Pervasive Adenine N6-methylation of Active Genes in Fungi.</title>
        <authorList>
            <consortium name="DOE Joint Genome Institute"/>
            <person name="Mondo S.J."/>
            <person name="Dannebaum R.O."/>
            <person name="Kuo R.C."/>
            <person name="Labutti K."/>
            <person name="Haridas S."/>
            <person name="Kuo A."/>
            <person name="Salamov A."/>
            <person name="Ahrendt S.R."/>
            <person name="Lipzen A."/>
            <person name="Sullivan W."/>
            <person name="Andreopoulos W.B."/>
            <person name="Clum A."/>
            <person name="Lindquist E."/>
            <person name="Daum C."/>
            <person name="Ramamoorthy G.K."/>
            <person name="Gryganskyi A."/>
            <person name="Culley D."/>
            <person name="Magnuson J.K."/>
            <person name="James T.Y."/>
            <person name="O'Malley M.A."/>
            <person name="Stajich J.E."/>
            <person name="Spatafora J.W."/>
            <person name="Visel A."/>
            <person name="Grigoriev I.V."/>
        </authorList>
    </citation>
    <scope>NUCLEOTIDE SEQUENCE [LARGE SCALE GENOMIC DNA]</scope>
    <source>
        <strain evidence="2 3">JEL800</strain>
    </source>
</reference>
<sequence length="200" mass="21027">MPNSFGSNELISVSSLSASSTDPNGSNCYGGSCDVNQVKQTAENDQNNHPQCQDQTINTITSFSVLNGNKSAKGGAKKVTSVHSSASNDGQIPVEWNICAMSALAPSGTFDYVNGITFTFSPASLTGGCQMNVYELQVHGTPTPDNSLSVGAIVGIVIACVVAAMVCCICIVRQRNLAKRRRTGRFVGDGNNEWNGLLDD</sequence>
<keyword evidence="1" id="KW-1133">Transmembrane helix</keyword>
<protein>
    <submittedName>
        <fullName evidence="2">Uncharacterized protein</fullName>
    </submittedName>
</protein>
<dbReference type="OrthoDB" id="2129272at2759"/>
<evidence type="ECO:0000313" key="2">
    <source>
        <dbReference type="EMBL" id="ORY45932.1"/>
    </source>
</evidence>
<evidence type="ECO:0000256" key="1">
    <source>
        <dbReference type="SAM" id="Phobius"/>
    </source>
</evidence>
<keyword evidence="3" id="KW-1185">Reference proteome</keyword>
<keyword evidence="1" id="KW-0472">Membrane</keyword>
<feature type="transmembrane region" description="Helical" evidence="1">
    <location>
        <begin position="148"/>
        <end position="172"/>
    </location>
</feature>
<gene>
    <name evidence="2" type="ORF">BCR33DRAFT_715958</name>
</gene>